<dbReference type="InterPro" id="IPR012337">
    <property type="entry name" value="RNaseH-like_sf"/>
</dbReference>
<evidence type="ECO:0000313" key="7">
    <source>
        <dbReference type="Proteomes" id="UP001164746"/>
    </source>
</evidence>
<evidence type="ECO:0000256" key="5">
    <source>
        <dbReference type="ARBA" id="ARBA00023242"/>
    </source>
</evidence>
<evidence type="ECO:0000256" key="4">
    <source>
        <dbReference type="ARBA" id="ARBA00022801"/>
    </source>
</evidence>
<keyword evidence="7" id="KW-1185">Reference proteome</keyword>
<dbReference type="Gene3D" id="3.30.420.10">
    <property type="entry name" value="Ribonuclease H-like superfamily/Ribonuclease H"/>
    <property type="match status" value="1"/>
</dbReference>
<dbReference type="SUPFAM" id="SSF53098">
    <property type="entry name" value="Ribonuclease H-like"/>
    <property type="match status" value="1"/>
</dbReference>
<gene>
    <name evidence="6" type="ORF">MAR_000437</name>
</gene>
<keyword evidence="5" id="KW-0539">Nucleus</keyword>
<evidence type="ECO:0000256" key="2">
    <source>
        <dbReference type="ARBA" id="ARBA00006357"/>
    </source>
</evidence>
<dbReference type="PANTHER" id="PTHR12801">
    <property type="entry name" value="RNA EXONUCLEASE REXO1 / RECO3 FAMILY MEMBER-RELATED"/>
    <property type="match status" value="1"/>
</dbReference>
<dbReference type="InterPro" id="IPR036397">
    <property type="entry name" value="RNaseH_sf"/>
</dbReference>
<protein>
    <submittedName>
        <fullName evidence="6">REXO1-like protein</fullName>
    </submittedName>
</protein>
<keyword evidence="3" id="KW-0540">Nuclease</keyword>
<evidence type="ECO:0000256" key="3">
    <source>
        <dbReference type="ARBA" id="ARBA00022722"/>
    </source>
</evidence>
<keyword evidence="4" id="KW-0378">Hydrolase</keyword>
<dbReference type="InterPro" id="IPR047021">
    <property type="entry name" value="REXO1/3/4-like"/>
</dbReference>
<reference evidence="6" key="1">
    <citation type="submission" date="2022-11" db="EMBL/GenBank/DDBJ databases">
        <title>Centuries of genome instability and evolution in soft-shell clam transmissible cancer (bioRxiv).</title>
        <authorList>
            <person name="Hart S.F.M."/>
            <person name="Yonemitsu M.A."/>
            <person name="Giersch R.M."/>
            <person name="Beal B.F."/>
            <person name="Arriagada G."/>
            <person name="Davis B.W."/>
            <person name="Ostrander E.A."/>
            <person name="Goff S.P."/>
            <person name="Metzger M.J."/>
        </authorList>
    </citation>
    <scope>NUCLEOTIDE SEQUENCE</scope>
    <source>
        <strain evidence="6">MELC-2E11</strain>
        <tissue evidence="6">Siphon/mantle</tissue>
    </source>
</reference>
<organism evidence="6 7">
    <name type="scientific">Mya arenaria</name>
    <name type="common">Soft-shell clam</name>
    <dbReference type="NCBI Taxonomy" id="6604"/>
    <lineage>
        <taxon>Eukaryota</taxon>
        <taxon>Metazoa</taxon>
        <taxon>Spiralia</taxon>
        <taxon>Lophotrochozoa</taxon>
        <taxon>Mollusca</taxon>
        <taxon>Bivalvia</taxon>
        <taxon>Autobranchia</taxon>
        <taxon>Heteroconchia</taxon>
        <taxon>Euheterodonta</taxon>
        <taxon>Imparidentia</taxon>
        <taxon>Neoheterodontei</taxon>
        <taxon>Myida</taxon>
        <taxon>Myoidea</taxon>
        <taxon>Myidae</taxon>
        <taxon>Mya</taxon>
    </lineage>
</organism>
<comment type="similarity">
    <text evidence="2">Belongs to the REXO1/REXO3 family.</text>
</comment>
<comment type="subcellular location">
    <subcellularLocation>
        <location evidence="1">Nucleus</location>
    </subcellularLocation>
</comment>
<dbReference type="Proteomes" id="UP001164746">
    <property type="component" value="Chromosome 11"/>
</dbReference>
<dbReference type="PANTHER" id="PTHR12801:SF115">
    <property type="entry name" value="FI18136P1-RELATED"/>
    <property type="match status" value="1"/>
</dbReference>
<proteinExistence type="inferred from homology"/>
<sequence>MKLVIPVILHIYKKCSRFVLAEYELRSLDCPRPDSSGSEGRAELYGDQYGFKRGACKRCDKTFDITFTKKEPCDFHVERSRKIRGVQKPHGCCGSRFGGTGCRTAPSHVYKGNLYLDVEGFVRTQPLSSPPADGNYGVYAVDTEAIHTVKGLEVCKVSVINSTLKTVYDEFCLPTAEIIDYNTIWSGIRAEDLQKVTKT</sequence>
<evidence type="ECO:0000313" key="6">
    <source>
        <dbReference type="EMBL" id="WAR18599.1"/>
    </source>
</evidence>
<evidence type="ECO:0000256" key="1">
    <source>
        <dbReference type="ARBA" id="ARBA00004123"/>
    </source>
</evidence>
<accession>A0ABY7FB64</accession>
<name>A0ABY7FB64_MYAAR</name>
<dbReference type="EMBL" id="CP111022">
    <property type="protein sequence ID" value="WAR18599.1"/>
    <property type="molecule type" value="Genomic_DNA"/>
</dbReference>